<keyword evidence="2" id="KW-1185">Reference proteome</keyword>
<dbReference type="EMBL" id="JAMYWD010000007">
    <property type="protein sequence ID" value="KAJ4965058.1"/>
    <property type="molecule type" value="Genomic_DNA"/>
</dbReference>
<reference evidence="1" key="1">
    <citation type="journal article" date="2023" name="Plant J.">
        <title>The genome of the king protea, Protea cynaroides.</title>
        <authorList>
            <person name="Chang J."/>
            <person name="Duong T.A."/>
            <person name="Schoeman C."/>
            <person name="Ma X."/>
            <person name="Roodt D."/>
            <person name="Barker N."/>
            <person name="Li Z."/>
            <person name="Van de Peer Y."/>
            <person name="Mizrachi E."/>
        </authorList>
    </citation>
    <scope>NUCLEOTIDE SEQUENCE</scope>
    <source>
        <tissue evidence="1">Young leaves</tissue>
    </source>
</reference>
<accession>A0A9Q0K748</accession>
<dbReference type="Proteomes" id="UP001141806">
    <property type="component" value="Unassembled WGS sequence"/>
</dbReference>
<gene>
    <name evidence="1" type="ORF">NE237_016907</name>
</gene>
<evidence type="ECO:0000313" key="1">
    <source>
        <dbReference type="EMBL" id="KAJ4965058.1"/>
    </source>
</evidence>
<dbReference type="OrthoDB" id="769558at2759"/>
<dbReference type="AlphaFoldDB" id="A0A9Q0K748"/>
<organism evidence="1 2">
    <name type="scientific">Protea cynaroides</name>
    <dbReference type="NCBI Taxonomy" id="273540"/>
    <lineage>
        <taxon>Eukaryota</taxon>
        <taxon>Viridiplantae</taxon>
        <taxon>Streptophyta</taxon>
        <taxon>Embryophyta</taxon>
        <taxon>Tracheophyta</taxon>
        <taxon>Spermatophyta</taxon>
        <taxon>Magnoliopsida</taxon>
        <taxon>Proteales</taxon>
        <taxon>Proteaceae</taxon>
        <taxon>Protea</taxon>
    </lineage>
</organism>
<name>A0A9Q0K748_9MAGN</name>
<proteinExistence type="predicted"/>
<comment type="caution">
    <text evidence="1">The sequence shown here is derived from an EMBL/GenBank/DDBJ whole genome shotgun (WGS) entry which is preliminary data.</text>
</comment>
<sequence length="155" mass="17379">MLGKKKLGLSSSVTLKISITVVRRWRRSSSGTIEGFIMVSARIRDFEDFVKVHALLLAALGIPPSLHGQLFQRPLIVEASGRALRVRERTVDRDESYFGFHGVSQLFLIGSTLHRLLLPQRLKLHRSLYQFHHLSLSLSLTADVAGVDFSSLSRS</sequence>
<evidence type="ECO:0000313" key="2">
    <source>
        <dbReference type="Proteomes" id="UP001141806"/>
    </source>
</evidence>
<protein>
    <submittedName>
        <fullName evidence="1">Uncharacterized protein</fullName>
    </submittedName>
</protein>